<dbReference type="InterPro" id="IPR026341">
    <property type="entry name" value="T9SS_type_B"/>
</dbReference>
<evidence type="ECO:0000313" key="2">
    <source>
        <dbReference type="EMBL" id="AXE17415.1"/>
    </source>
</evidence>
<gene>
    <name evidence="2" type="ORF">DR864_06550</name>
</gene>
<evidence type="ECO:0000313" key="3">
    <source>
        <dbReference type="Proteomes" id="UP000251993"/>
    </source>
</evidence>
<dbReference type="InterPro" id="IPR007110">
    <property type="entry name" value="Ig-like_dom"/>
</dbReference>
<dbReference type="RefSeq" id="WP_114066200.1">
    <property type="nucleotide sequence ID" value="NZ_CP030850.1"/>
</dbReference>
<accession>A0A344TFJ4</accession>
<dbReference type="Pfam" id="PF13585">
    <property type="entry name" value="CHU_C"/>
    <property type="match status" value="1"/>
</dbReference>
<dbReference type="NCBIfam" id="TIGR04131">
    <property type="entry name" value="Bac_Flav_CTERM"/>
    <property type="match status" value="1"/>
</dbReference>
<proteinExistence type="predicted"/>
<reference evidence="2 3" key="1">
    <citation type="submission" date="2018-07" db="EMBL/GenBank/DDBJ databases">
        <title>Genome sequencing of Runella.</title>
        <authorList>
            <person name="Baek M.-G."/>
            <person name="Yi H."/>
        </authorList>
    </citation>
    <scope>NUCLEOTIDE SEQUENCE [LARGE SCALE GENOMIC DNA]</scope>
    <source>
        <strain evidence="2 3">HYN0085</strain>
    </source>
</reference>
<name>A0A344TFJ4_9BACT</name>
<dbReference type="InterPro" id="IPR044023">
    <property type="entry name" value="Ig_7"/>
</dbReference>
<sequence>MRYSIVLAFGLVGLCLVAQAQRIFGGQIDRRYQTTNVAYVYDIGCTFFADQAGYEALPNRLRFGIYRKKDNELIETFFADKSKDISGTKSATSCNKSEKTDYIFVHYNQSLILKPDKYSDPDGYYIINAPVGNRNPTENVASSQIVLYHWFSPQYLWEYFDTIEPGKTTPQWTPDSFNYFCTNEDTNFSLQVGSNPLKTGLGRGNYTILLQNTSPLTGDSTAKIRYRTVDWKAGFSPNQMLPGGNFNLPTMFLINAQGVANLPISAKPTKAGVYSVGFVIKHSRNGVPLSEIYREYQIKVEDCLPPPPAVIRISEVNRPSVAASAKVCEGKAVQLNAGAKQPNITYEWFKDGAVIAGQKDSVLVVKEGGAYTVTLTKKGACNTNTSSPAFITIVPNPKVLIESSVPSGLLCPGGSLKLSTLTSEPSVKFQWLRDSVTIAGAIDSTYKVTQIGQYTVAITDQNGCQGQSNPLVIRPDSTAKVSMNIIPIRCSNDTNLVALVGTPAGGKFSGDGVNKNTFSPKNAGVGTHPISYLLDDPKACLKGTAVETAVVLASPPLELGPDQFISSVGGVQLNQNNALNTSNGFNFQWTPALGLSSPAVASPYANPDQTTSYQLTVSSSNGCTSKDTITITIVQGVYIPDAFTPNGDGINDTWEPRGLEEFPAAEIKIFDRWGHAIYNSSKNNKQPFDGTFNGTSLPSGNYAYQIITQSEGHIFRGNLLILR</sequence>
<keyword evidence="3" id="KW-1185">Reference proteome</keyword>
<dbReference type="PROSITE" id="PS50835">
    <property type="entry name" value="IG_LIKE"/>
    <property type="match status" value="1"/>
</dbReference>
<dbReference type="AlphaFoldDB" id="A0A344TFJ4"/>
<organism evidence="2 3">
    <name type="scientific">Runella rosea</name>
    <dbReference type="NCBI Taxonomy" id="2259595"/>
    <lineage>
        <taxon>Bacteria</taxon>
        <taxon>Pseudomonadati</taxon>
        <taxon>Bacteroidota</taxon>
        <taxon>Cytophagia</taxon>
        <taxon>Cytophagales</taxon>
        <taxon>Spirosomataceae</taxon>
        <taxon>Runella</taxon>
    </lineage>
</organism>
<dbReference type="EMBL" id="CP030850">
    <property type="protein sequence ID" value="AXE17415.1"/>
    <property type="molecule type" value="Genomic_DNA"/>
</dbReference>
<dbReference type="KEGG" id="run:DR864_06550"/>
<dbReference type="Pfam" id="PF19081">
    <property type="entry name" value="Ig_7"/>
    <property type="match status" value="1"/>
</dbReference>
<dbReference type="InterPro" id="IPR013783">
    <property type="entry name" value="Ig-like_fold"/>
</dbReference>
<feature type="domain" description="Ig-like" evidence="1">
    <location>
        <begin position="308"/>
        <end position="392"/>
    </location>
</feature>
<dbReference type="Proteomes" id="UP000251993">
    <property type="component" value="Chromosome"/>
</dbReference>
<dbReference type="OrthoDB" id="1490014at2"/>
<dbReference type="Gene3D" id="2.60.40.10">
    <property type="entry name" value="Immunoglobulins"/>
    <property type="match status" value="2"/>
</dbReference>
<evidence type="ECO:0000259" key="1">
    <source>
        <dbReference type="PROSITE" id="PS50835"/>
    </source>
</evidence>
<protein>
    <recommendedName>
        <fullName evidence="1">Ig-like domain-containing protein</fullName>
    </recommendedName>
</protein>